<gene>
    <name evidence="2" type="ORF">NK662_10090</name>
</gene>
<dbReference type="Gene3D" id="1.10.3210.10">
    <property type="entry name" value="Hypothetical protein af1432"/>
    <property type="match status" value="1"/>
</dbReference>
<evidence type="ECO:0000313" key="3">
    <source>
        <dbReference type="Proteomes" id="UP001156102"/>
    </source>
</evidence>
<dbReference type="SMART" id="SM00471">
    <property type="entry name" value="HDc"/>
    <property type="match status" value="1"/>
</dbReference>
<evidence type="ECO:0000313" key="2">
    <source>
        <dbReference type="EMBL" id="MCP8968888.1"/>
    </source>
</evidence>
<sequence length="189" mass="21436">MRGEKMDRTILDLFSLAAETAAAAHQGQTRKGNGMPYITHPFTVALLLQEAGCSPAVITAGLLHDTIEDTSLTYQDLQRNFGAAVADIVQQCSEHDKEKSWEERKQYTIAHVQTISPEACMVICADKLHNIRSTVKGKEKEGELVWKRFTRGREQQEWYYRSMVEALGKRIPGFSLYGMLRREVEELFA</sequence>
<feature type="domain" description="HD/PDEase" evidence="1">
    <location>
        <begin position="33"/>
        <end position="140"/>
    </location>
</feature>
<dbReference type="InterPro" id="IPR003607">
    <property type="entry name" value="HD/PDEase_dom"/>
</dbReference>
<keyword evidence="3" id="KW-1185">Reference proteome</keyword>
<name>A0AA41X9Q9_9BACI</name>
<protein>
    <submittedName>
        <fullName evidence="2">HD domain-containing protein</fullName>
    </submittedName>
</protein>
<comment type="caution">
    <text evidence="2">The sequence shown here is derived from an EMBL/GenBank/DDBJ whole genome shotgun (WGS) entry which is preliminary data.</text>
</comment>
<proteinExistence type="predicted"/>
<dbReference type="AlphaFoldDB" id="A0AA41X9Q9"/>
<dbReference type="CDD" id="cd00077">
    <property type="entry name" value="HDc"/>
    <property type="match status" value="1"/>
</dbReference>
<dbReference type="Pfam" id="PF13328">
    <property type="entry name" value="HD_4"/>
    <property type="match status" value="1"/>
</dbReference>
<accession>A0AA41X9Q9</accession>
<dbReference type="InterPro" id="IPR052194">
    <property type="entry name" value="MESH1"/>
</dbReference>
<dbReference type="Proteomes" id="UP001156102">
    <property type="component" value="Unassembled WGS sequence"/>
</dbReference>
<dbReference type="PANTHER" id="PTHR46246">
    <property type="entry name" value="GUANOSINE-3',5'-BIS(DIPHOSPHATE) 3'-PYROPHOSPHOHYDROLASE MESH1"/>
    <property type="match status" value="1"/>
</dbReference>
<organism evidence="2 3">
    <name type="scientific">Ectobacillus ponti</name>
    <dbReference type="NCBI Taxonomy" id="2961894"/>
    <lineage>
        <taxon>Bacteria</taxon>
        <taxon>Bacillati</taxon>
        <taxon>Bacillota</taxon>
        <taxon>Bacilli</taxon>
        <taxon>Bacillales</taxon>
        <taxon>Bacillaceae</taxon>
        <taxon>Ectobacillus</taxon>
    </lineage>
</organism>
<dbReference type="EMBL" id="JANCLT010000004">
    <property type="protein sequence ID" value="MCP8968888.1"/>
    <property type="molecule type" value="Genomic_DNA"/>
</dbReference>
<reference evidence="2" key="1">
    <citation type="submission" date="2022-07" db="EMBL/GenBank/DDBJ databases">
        <authorList>
            <person name="Li W.-J."/>
            <person name="Deng Q.-Q."/>
        </authorList>
    </citation>
    <scope>NUCLEOTIDE SEQUENCE</scope>
    <source>
        <strain evidence="2">SYSU M60031</strain>
    </source>
</reference>
<dbReference type="SUPFAM" id="SSF109604">
    <property type="entry name" value="HD-domain/PDEase-like"/>
    <property type="match status" value="1"/>
</dbReference>
<dbReference type="PANTHER" id="PTHR46246:SF1">
    <property type="entry name" value="GUANOSINE-3',5'-BIS(DIPHOSPHATE) 3'-PYROPHOSPHOHYDROLASE MESH1"/>
    <property type="match status" value="1"/>
</dbReference>
<dbReference type="RefSeq" id="WP_254758798.1">
    <property type="nucleotide sequence ID" value="NZ_JANCLT010000004.1"/>
</dbReference>
<evidence type="ECO:0000259" key="1">
    <source>
        <dbReference type="SMART" id="SM00471"/>
    </source>
</evidence>
<dbReference type="GO" id="GO:0008893">
    <property type="term" value="F:guanosine-3',5'-bis(diphosphate) 3'-diphosphatase activity"/>
    <property type="evidence" value="ECO:0007669"/>
    <property type="project" value="TreeGrafter"/>
</dbReference>